<dbReference type="Proteomes" id="UP000219336">
    <property type="component" value="Unassembled WGS sequence"/>
</dbReference>
<accession>A0A240ELH9</accession>
<dbReference type="EMBL" id="OANU01000036">
    <property type="protein sequence ID" value="SNX48820.1"/>
    <property type="molecule type" value="Genomic_DNA"/>
</dbReference>
<evidence type="ECO:0000313" key="2">
    <source>
        <dbReference type="Proteomes" id="UP000219336"/>
    </source>
</evidence>
<evidence type="ECO:0000313" key="1">
    <source>
        <dbReference type="EMBL" id="SNX48820.1"/>
    </source>
</evidence>
<reference evidence="2" key="1">
    <citation type="submission" date="2016-06" db="EMBL/GenBank/DDBJ databases">
        <authorList>
            <person name="Rodrigo-Torres L."/>
            <person name="Arahal R.D."/>
            <person name="Lucena T."/>
        </authorList>
    </citation>
    <scope>NUCLEOTIDE SEQUENCE [LARGE SCALE GENOMIC DNA]</scope>
    <source>
        <strain evidence="2">CECT8203</strain>
    </source>
</reference>
<sequence length="37" mass="4415">MNRRRQYAVFTQNGIPELIKKKMYFLARELASQGVQE</sequence>
<name>A0A240ELH9_9VIBR</name>
<gene>
    <name evidence="1" type="ORF">VTH8203_02457</name>
</gene>
<protein>
    <submittedName>
        <fullName evidence="1">Uncharacterized protein</fullName>
    </submittedName>
</protein>
<keyword evidence="2" id="KW-1185">Reference proteome</keyword>
<proteinExistence type="predicted"/>
<dbReference type="AlphaFoldDB" id="A0A240ELH9"/>
<organism evidence="1 2">
    <name type="scientific">Vibrio thalassae</name>
    <dbReference type="NCBI Taxonomy" id="1243014"/>
    <lineage>
        <taxon>Bacteria</taxon>
        <taxon>Pseudomonadati</taxon>
        <taxon>Pseudomonadota</taxon>
        <taxon>Gammaproteobacteria</taxon>
        <taxon>Vibrionales</taxon>
        <taxon>Vibrionaceae</taxon>
        <taxon>Vibrio</taxon>
    </lineage>
</organism>